<protein>
    <submittedName>
        <fullName evidence="1">No apical meristem (NAM) protein</fullName>
    </submittedName>
</protein>
<organism evidence="1 2">
    <name type="scientific">Corchorus capsularis</name>
    <name type="common">Jute</name>
    <dbReference type="NCBI Taxonomy" id="210143"/>
    <lineage>
        <taxon>Eukaryota</taxon>
        <taxon>Viridiplantae</taxon>
        <taxon>Streptophyta</taxon>
        <taxon>Embryophyta</taxon>
        <taxon>Tracheophyta</taxon>
        <taxon>Spermatophyta</taxon>
        <taxon>Magnoliopsida</taxon>
        <taxon>eudicotyledons</taxon>
        <taxon>Gunneridae</taxon>
        <taxon>Pentapetalae</taxon>
        <taxon>rosids</taxon>
        <taxon>malvids</taxon>
        <taxon>Malvales</taxon>
        <taxon>Malvaceae</taxon>
        <taxon>Grewioideae</taxon>
        <taxon>Apeibeae</taxon>
        <taxon>Corchorus</taxon>
    </lineage>
</organism>
<dbReference type="EMBL" id="AWWV01010622">
    <property type="protein sequence ID" value="OMO78054.1"/>
    <property type="molecule type" value="Genomic_DNA"/>
</dbReference>
<sequence length="70" mass="8070">MSPPGYVFDPSDKEIVTFYLPKLIEGNGSLDFLGYFKYLFKVCNVYSTAARPSLLLDFDMNYKNDNMFHA</sequence>
<dbReference type="Proteomes" id="UP000188268">
    <property type="component" value="Unassembled WGS sequence"/>
</dbReference>
<gene>
    <name evidence="1" type="ORF">CCACVL1_14681</name>
</gene>
<reference evidence="1 2" key="1">
    <citation type="submission" date="2013-09" db="EMBL/GenBank/DDBJ databases">
        <title>Corchorus capsularis genome sequencing.</title>
        <authorList>
            <person name="Alam M."/>
            <person name="Haque M.S."/>
            <person name="Islam M.S."/>
            <person name="Emdad E.M."/>
            <person name="Islam M.M."/>
            <person name="Ahmed B."/>
            <person name="Halim A."/>
            <person name="Hossen Q.M.M."/>
            <person name="Hossain M.Z."/>
            <person name="Ahmed R."/>
            <person name="Khan M.M."/>
            <person name="Islam R."/>
            <person name="Rashid M.M."/>
            <person name="Khan S.A."/>
            <person name="Rahman M.S."/>
            <person name="Alam M."/>
        </authorList>
    </citation>
    <scope>NUCLEOTIDE SEQUENCE [LARGE SCALE GENOMIC DNA]</scope>
    <source>
        <strain evidence="2">cv. CVL-1</strain>
        <tissue evidence="1">Whole seedling</tissue>
    </source>
</reference>
<dbReference type="InterPro" id="IPR036093">
    <property type="entry name" value="NAC_dom_sf"/>
</dbReference>
<evidence type="ECO:0000313" key="2">
    <source>
        <dbReference type="Proteomes" id="UP000188268"/>
    </source>
</evidence>
<comment type="caution">
    <text evidence="1">The sequence shown here is derived from an EMBL/GenBank/DDBJ whole genome shotgun (WGS) entry which is preliminary data.</text>
</comment>
<dbReference type="Gramene" id="OMO78054">
    <property type="protein sequence ID" value="OMO78054"/>
    <property type="gene ID" value="CCACVL1_14681"/>
</dbReference>
<name>A0A1R3I664_COCAP</name>
<dbReference type="GO" id="GO:0003677">
    <property type="term" value="F:DNA binding"/>
    <property type="evidence" value="ECO:0007669"/>
    <property type="project" value="InterPro"/>
</dbReference>
<evidence type="ECO:0000313" key="1">
    <source>
        <dbReference type="EMBL" id="OMO78054.1"/>
    </source>
</evidence>
<accession>A0A1R3I664</accession>
<dbReference type="OrthoDB" id="1002172at2759"/>
<dbReference type="SUPFAM" id="SSF101941">
    <property type="entry name" value="NAC domain"/>
    <property type="match status" value="1"/>
</dbReference>
<dbReference type="GO" id="GO:0006355">
    <property type="term" value="P:regulation of DNA-templated transcription"/>
    <property type="evidence" value="ECO:0007669"/>
    <property type="project" value="InterPro"/>
</dbReference>
<dbReference type="AlphaFoldDB" id="A0A1R3I664"/>
<proteinExistence type="predicted"/>
<keyword evidence="2" id="KW-1185">Reference proteome</keyword>